<organism evidence="7 8">
    <name type="scientific">Pythium oligandrum</name>
    <name type="common">Mycoparasitic fungus</name>
    <dbReference type="NCBI Taxonomy" id="41045"/>
    <lineage>
        <taxon>Eukaryota</taxon>
        <taxon>Sar</taxon>
        <taxon>Stramenopiles</taxon>
        <taxon>Oomycota</taxon>
        <taxon>Peronosporomycetes</taxon>
        <taxon>Pythiales</taxon>
        <taxon>Pythiaceae</taxon>
        <taxon>Pythium</taxon>
    </lineage>
</organism>
<dbReference type="GO" id="GO:0016020">
    <property type="term" value="C:membrane"/>
    <property type="evidence" value="ECO:0007669"/>
    <property type="project" value="UniProtKB-SubCell"/>
</dbReference>
<protein>
    <recommendedName>
        <fullName evidence="6">Thioredoxin domain-containing protein</fullName>
    </recommendedName>
</protein>
<dbReference type="Pfam" id="PF07970">
    <property type="entry name" value="COPIIcoated_ERV"/>
    <property type="match status" value="1"/>
</dbReference>
<dbReference type="PROSITE" id="PS51352">
    <property type="entry name" value="THIOREDOXIN_2"/>
    <property type="match status" value="1"/>
</dbReference>
<dbReference type="InterPro" id="IPR039542">
    <property type="entry name" value="Erv_N"/>
</dbReference>
<dbReference type="Proteomes" id="UP000794436">
    <property type="component" value="Unassembled WGS sequence"/>
</dbReference>
<dbReference type="Pfam" id="PF13850">
    <property type="entry name" value="ERGIC_N"/>
    <property type="match status" value="1"/>
</dbReference>
<feature type="transmembrane region" description="Helical" evidence="5">
    <location>
        <begin position="455"/>
        <end position="481"/>
    </location>
</feature>
<keyword evidence="2 5" id="KW-0812">Transmembrane</keyword>
<keyword evidence="4 5" id="KW-0472">Membrane</keyword>
<dbReference type="Pfam" id="PF00085">
    <property type="entry name" value="Thioredoxin"/>
    <property type="match status" value="1"/>
</dbReference>
<dbReference type="EMBL" id="SPLM01000111">
    <property type="protein sequence ID" value="TMW58524.1"/>
    <property type="molecule type" value="Genomic_DNA"/>
</dbReference>
<dbReference type="PANTHER" id="PTHR10984:SF37">
    <property type="entry name" value="PROTEIN DISULFIDE-ISOMERASE 5-3"/>
    <property type="match status" value="1"/>
</dbReference>
<keyword evidence="8" id="KW-1185">Reference proteome</keyword>
<dbReference type="OrthoDB" id="72053at2759"/>
<dbReference type="SUPFAM" id="SSF52833">
    <property type="entry name" value="Thioredoxin-like"/>
    <property type="match status" value="1"/>
</dbReference>
<evidence type="ECO:0000313" key="8">
    <source>
        <dbReference type="Proteomes" id="UP000794436"/>
    </source>
</evidence>
<reference evidence="7" key="1">
    <citation type="submission" date="2019-03" db="EMBL/GenBank/DDBJ databases">
        <title>Long read genome sequence of the mycoparasitic Pythium oligandrum ATCC 38472 isolated from sugarbeet rhizosphere.</title>
        <authorList>
            <person name="Gaulin E."/>
        </authorList>
    </citation>
    <scope>NUCLEOTIDE SEQUENCE</scope>
    <source>
        <strain evidence="7">ATCC 38472_TT</strain>
    </source>
</reference>
<evidence type="ECO:0000256" key="3">
    <source>
        <dbReference type="ARBA" id="ARBA00022989"/>
    </source>
</evidence>
<feature type="transmembrane region" description="Helical" evidence="5">
    <location>
        <begin position="26"/>
        <end position="45"/>
    </location>
</feature>
<evidence type="ECO:0000256" key="4">
    <source>
        <dbReference type="ARBA" id="ARBA00023136"/>
    </source>
</evidence>
<evidence type="ECO:0000256" key="2">
    <source>
        <dbReference type="ARBA" id="ARBA00022692"/>
    </source>
</evidence>
<dbReference type="GO" id="GO:0005783">
    <property type="term" value="C:endoplasmic reticulum"/>
    <property type="evidence" value="ECO:0007669"/>
    <property type="project" value="TreeGrafter"/>
</dbReference>
<dbReference type="InterPro" id="IPR013766">
    <property type="entry name" value="Thioredoxin_domain"/>
</dbReference>
<proteinExistence type="predicted"/>
<dbReference type="InterPro" id="IPR012936">
    <property type="entry name" value="Erv_C"/>
</dbReference>
<dbReference type="AlphaFoldDB" id="A0A8K1C8A9"/>
<evidence type="ECO:0000256" key="1">
    <source>
        <dbReference type="ARBA" id="ARBA00004370"/>
    </source>
</evidence>
<name>A0A8K1C8A9_PYTOL</name>
<feature type="domain" description="Thioredoxin" evidence="6">
    <location>
        <begin position="105"/>
        <end position="261"/>
    </location>
</feature>
<evidence type="ECO:0000313" key="7">
    <source>
        <dbReference type="EMBL" id="TMW58524.1"/>
    </source>
</evidence>
<dbReference type="InterPro" id="IPR045888">
    <property type="entry name" value="Erv"/>
</dbReference>
<sequence>MAKGALSRFDLFRKIPEELQMNSSSGLLFSVVSLVTMTMLLFSHYRAFMSEGTRTYVTLDSHQEDQLRINFNVSLLAIPCDHASVDLSDHMGQQFTNITRHVRHFRLASGKSDFAVKRLDEVVLDDHADGIPVWGGADRQTHRGVHYSTPLTTTTFTEFMSKYELVLVNYYAPWCPFCQKLNPEWERAAAQLQDHPEYSERVRMASVDCTDDDAIWLCRRAHIRAFPSMLIYIYGSTSTRYIYNGPRTAEHLLQFLDLFYRRLEPDADFAEEVHANDNNPGLAMHVNHKNLDKIKVKKVRQTLPPDAVEGCEVSGSISVSRVPGKLVFTARSTEHSFDLTGINATHHVNHFSFGQMKRMEHLVDDARKLIPSNRYPLDHTKYYADNVNITIEHFLNVVGFDHEDRRTSFFEPVQRIYEFSASSNQYNASKSLPAAAFTFDISPLVIQVVREYVPFYRFLTSLCAVVGGVFTVLGLVDSGVFHAMNSIKKKQQLGKFQ</sequence>
<dbReference type="Gene3D" id="3.40.30.10">
    <property type="entry name" value="Glutaredoxin"/>
    <property type="match status" value="1"/>
</dbReference>
<comment type="subcellular location">
    <subcellularLocation>
        <location evidence="1">Membrane</location>
    </subcellularLocation>
</comment>
<evidence type="ECO:0000259" key="6">
    <source>
        <dbReference type="PROSITE" id="PS51352"/>
    </source>
</evidence>
<gene>
    <name evidence="7" type="ORF">Poli38472_010083</name>
</gene>
<dbReference type="GO" id="GO:0030134">
    <property type="term" value="C:COPII-coated ER to Golgi transport vesicle"/>
    <property type="evidence" value="ECO:0007669"/>
    <property type="project" value="TreeGrafter"/>
</dbReference>
<accession>A0A8K1C8A9</accession>
<evidence type="ECO:0000256" key="5">
    <source>
        <dbReference type="SAM" id="Phobius"/>
    </source>
</evidence>
<dbReference type="PANTHER" id="PTHR10984">
    <property type="entry name" value="ENDOPLASMIC RETICULUM-GOLGI INTERMEDIATE COMPARTMENT PROTEIN"/>
    <property type="match status" value="1"/>
</dbReference>
<dbReference type="InterPro" id="IPR036249">
    <property type="entry name" value="Thioredoxin-like_sf"/>
</dbReference>
<dbReference type="CDD" id="cd02961">
    <property type="entry name" value="PDI_a_family"/>
    <property type="match status" value="1"/>
</dbReference>
<keyword evidence="3 5" id="KW-1133">Transmembrane helix</keyword>
<comment type="caution">
    <text evidence="7">The sequence shown here is derived from an EMBL/GenBank/DDBJ whole genome shotgun (WGS) entry which is preliminary data.</text>
</comment>